<keyword evidence="5" id="KW-0804">Transcription</keyword>
<evidence type="ECO:0000256" key="2">
    <source>
        <dbReference type="ARBA" id="ARBA00009437"/>
    </source>
</evidence>
<dbReference type="PANTHER" id="PTHR30126:SF5">
    <property type="entry name" value="HTH-TYPE TRANSCRIPTIONAL ACTIVATOR CMPR"/>
    <property type="match status" value="1"/>
</dbReference>
<reference evidence="9 10" key="2">
    <citation type="journal article" date="2011" name="J. Bacteriol.">
        <title>Complete genome sequences of the chemolithoautotrophic Oligotropha carboxidovorans strains OM4 and OM5.</title>
        <authorList>
            <person name="Volland S."/>
            <person name="Rachinger M."/>
            <person name="Strittmatter A."/>
            <person name="Daniel R."/>
            <person name="Gottschalk G."/>
            <person name="Meyer O."/>
        </authorList>
    </citation>
    <scope>NUCLEOTIDE SEQUENCE [LARGE SCALE GENOMIC DNA]</scope>
    <source>
        <strain evidence="10">ATCC 49405 / DSM 1227 / KCTC 32145 / OM5</strain>
        <plasmid evidence="9">pHCG3</plasmid>
    </source>
</reference>
<feature type="domain" description="HTH lysR-type" evidence="8">
    <location>
        <begin position="9"/>
        <end position="66"/>
    </location>
</feature>
<geneLocation type="plasmid" evidence="9 10">
    <name>pHCG3</name>
</geneLocation>
<proteinExistence type="inferred from homology"/>
<dbReference type="PROSITE" id="PS50931">
    <property type="entry name" value="HTH_LYSR"/>
    <property type="match status" value="1"/>
</dbReference>
<dbReference type="Gene3D" id="3.40.190.290">
    <property type="match status" value="1"/>
</dbReference>
<dbReference type="PANTHER" id="PTHR30126">
    <property type="entry name" value="HTH-TYPE TRANSCRIPTIONAL REGULATOR"/>
    <property type="match status" value="1"/>
</dbReference>
<dbReference type="HOGENOM" id="CLU_039613_6_1_5"/>
<evidence type="ECO:0000256" key="3">
    <source>
        <dbReference type="ARBA" id="ARBA00023015"/>
    </source>
</evidence>
<keyword evidence="9" id="KW-0614">Plasmid</keyword>
<dbReference type="PATRIC" id="fig|504832.7.peg.3615"/>
<keyword evidence="3" id="KW-0805">Transcription regulation</keyword>
<evidence type="ECO:0000256" key="4">
    <source>
        <dbReference type="ARBA" id="ARBA00023125"/>
    </source>
</evidence>
<evidence type="ECO:0000259" key="8">
    <source>
        <dbReference type="PROSITE" id="PS50931"/>
    </source>
</evidence>
<dbReference type="KEGG" id="ocg:OCA5_pHCG300400"/>
<dbReference type="RefSeq" id="WP_013913738.1">
    <property type="nucleotide sequence ID" value="NC_015689.1"/>
</dbReference>
<sequence>MLISKLQDVTIRQLRALGAVAATGSVTGAANRLHLTQPAVTLQLRSLQNLAGLPLLQRTSDGMILTGAGQEVLGLLERIEAAVANCTTSLDMIAGHTGGRVAIGAVSTAKYFVPFVIAGFSKLYPQVEITLKIGNRQELREALRGYELDIAIMGRTPAEIQVETHLIGDNPHIIIAPKGHWLEQDFGLAIADLSHEIFLTREQGSGTRLLMEQLFEANKFQPIIGMEMSSNETIKQAVTAGLGIAFISAHTVATEIEDGRLVMLDIAGLPVIRQWFVVRRYDKTLLPPAQAMLDFFAAEGAKYLPKAPQKRL</sequence>
<dbReference type="SUPFAM" id="SSF53850">
    <property type="entry name" value="Periplasmic binding protein-like II"/>
    <property type="match status" value="1"/>
</dbReference>
<organism evidence="9 10">
    <name type="scientific">Afipia carboxidovorans (strain ATCC 49405 / DSM 1227 / KCTC 32145 / OM5)</name>
    <name type="common">Oligotropha carboxidovorans</name>
    <dbReference type="NCBI Taxonomy" id="504832"/>
    <lineage>
        <taxon>Bacteria</taxon>
        <taxon>Pseudomonadati</taxon>
        <taxon>Pseudomonadota</taxon>
        <taxon>Alphaproteobacteria</taxon>
        <taxon>Hyphomicrobiales</taxon>
        <taxon>Nitrobacteraceae</taxon>
        <taxon>Afipia</taxon>
    </lineage>
</organism>
<evidence type="ECO:0000256" key="6">
    <source>
        <dbReference type="ARBA" id="ARBA00039279"/>
    </source>
</evidence>
<dbReference type="Pfam" id="PF03466">
    <property type="entry name" value="LysR_substrate"/>
    <property type="match status" value="1"/>
</dbReference>
<gene>
    <name evidence="9" type="primary">cbbR</name>
    <name evidence="9" type="ordered locus">OCA5_pHCG300400</name>
</gene>
<dbReference type="GO" id="GO:0000976">
    <property type="term" value="F:transcription cis-regulatory region binding"/>
    <property type="evidence" value="ECO:0007669"/>
    <property type="project" value="TreeGrafter"/>
</dbReference>
<protein>
    <recommendedName>
        <fullName evidence="6">HTH-type transcriptional regulator CbbR</fullName>
    </recommendedName>
    <alternativeName>
        <fullName evidence="7">RuBisCO operon transcriptional regulator</fullName>
    </alternativeName>
</protein>
<accession>F8C104</accession>
<dbReference type="EMBL" id="CP002827">
    <property type="protein sequence ID" value="AEI08114.1"/>
    <property type="molecule type" value="Genomic_DNA"/>
</dbReference>
<dbReference type="SUPFAM" id="SSF46785">
    <property type="entry name" value="Winged helix' DNA-binding domain"/>
    <property type="match status" value="1"/>
</dbReference>
<dbReference type="Pfam" id="PF00126">
    <property type="entry name" value="HTH_1"/>
    <property type="match status" value="1"/>
</dbReference>
<evidence type="ECO:0000313" key="9">
    <source>
        <dbReference type="EMBL" id="AEI08114.1"/>
    </source>
</evidence>
<evidence type="ECO:0000256" key="1">
    <source>
        <dbReference type="ARBA" id="ARBA00003502"/>
    </source>
</evidence>
<dbReference type="GO" id="GO:0003700">
    <property type="term" value="F:DNA-binding transcription factor activity"/>
    <property type="evidence" value="ECO:0007669"/>
    <property type="project" value="InterPro"/>
</dbReference>
<dbReference type="Gene3D" id="1.10.10.10">
    <property type="entry name" value="Winged helix-like DNA-binding domain superfamily/Winged helix DNA-binding domain"/>
    <property type="match status" value="1"/>
</dbReference>
<keyword evidence="10" id="KW-1185">Reference proteome</keyword>
<dbReference type="PRINTS" id="PR00039">
    <property type="entry name" value="HTHLYSR"/>
</dbReference>
<comment type="function">
    <text evidence="1">NodD regulates the expression of the nodABCFE genes which encode other nodulation proteins. NodD is also a negative regulator of its own expression. Binds flavonoids as inducers.</text>
</comment>
<dbReference type="InterPro" id="IPR036388">
    <property type="entry name" value="WH-like_DNA-bd_sf"/>
</dbReference>
<dbReference type="CDD" id="cd08419">
    <property type="entry name" value="PBP2_CbbR_RubisCO_like"/>
    <property type="match status" value="1"/>
</dbReference>
<dbReference type="OrthoDB" id="7840053at2"/>
<dbReference type="InterPro" id="IPR005119">
    <property type="entry name" value="LysR_subst-bd"/>
</dbReference>
<reference evidence="9 10" key="1">
    <citation type="journal article" date="2003" name="Gene">
        <title>Complete nucleotide sequence of the circular megaplasmid pHCG3 of Oligotropha carboxidovorans: function in the chemolithoautotrophic utilization of CO, H(2) and CO(2).</title>
        <authorList>
            <person name="Fuhrmann S."/>
            <person name="Ferner M."/>
            <person name="Jeffke T."/>
            <person name="Henne A."/>
            <person name="Gottschalk G."/>
            <person name="Meyer O."/>
        </authorList>
    </citation>
    <scope>NUCLEOTIDE SEQUENCE [LARGE SCALE GENOMIC DNA]</scope>
    <source>
        <strain evidence="10">ATCC 49405 / DSM 1227 / KCTC 32145 / OM5</strain>
        <plasmid evidence="9">pHCG3</plasmid>
    </source>
</reference>
<keyword evidence="4" id="KW-0238">DNA-binding</keyword>
<name>F8C104_AFIC5</name>
<dbReference type="Proteomes" id="UP000007730">
    <property type="component" value="Plasmid pHCG3"/>
</dbReference>
<dbReference type="InterPro" id="IPR036390">
    <property type="entry name" value="WH_DNA-bd_sf"/>
</dbReference>
<evidence type="ECO:0000256" key="7">
    <source>
        <dbReference type="ARBA" id="ARBA00043141"/>
    </source>
</evidence>
<comment type="similarity">
    <text evidence="2">Belongs to the LysR transcriptional regulatory family.</text>
</comment>
<dbReference type="InterPro" id="IPR000847">
    <property type="entry name" value="LysR_HTH_N"/>
</dbReference>
<dbReference type="AlphaFoldDB" id="F8C104"/>
<evidence type="ECO:0000313" key="10">
    <source>
        <dbReference type="Proteomes" id="UP000007730"/>
    </source>
</evidence>
<evidence type="ECO:0000256" key="5">
    <source>
        <dbReference type="ARBA" id="ARBA00023163"/>
    </source>
</evidence>